<dbReference type="SUPFAM" id="SSF53448">
    <property type="entry name" value="Nucleotide-diphospho-sugar transferases"/>
    <property type="match status" value="1"/>
</dbReference>
<reference evidence="2" key="1">
    <citation type="submission" date="2008-08" db="EMBL/GenBank/DDBJ databases">
        <title>Annotation of Helicobacter cinaedi strain CCUG 18818.</title>
        <authorList>
            <consortium name="The Broad Institute Genome Sequencing Platform"/>
            <person name="Fox J.G."/>
            <person name="Shen Z."/>
            <person name="Charoenlap N."/>
            <person name="Schauer D.B."/>
            <person name="Ward D."/>
            <person name="Mehta T."/>
            <person name="Young S."/>
            <person name="Jaffe D."/>
            <person name="Gnerre S."/>
            <person name="Berlin A."/>
            <person name="Heiman D."/>
            <person name="Hepburn T."/>
            <person name="Shea T."/>
            <person name="Sykes S."/>
            <person name="Alvarado L."/>
            <person name="Kodira C."/>
            <person name="Borodovsky M."/>
            <person name="Lander E."/>
            <person name="Galagan J."/>
            <person name="Nusbaum C."/>
            <person name="Birren B."/>
        </authorList>
    </citation>
    <scope>NUCLEOTIDE SEQUENCE</scope>
    <source>
        <strain evidence="2">CCUG 18818</strain>
    </source>
</reference>
<dbReference type="EMBL" id="AP012492">
    <property type="protein sequence ID" value="BAM32417.1"/>
    <property type="molecule type" value="Genomic_DNA"/>
</dbReference>
<keyword evidence="1" id="KW-0489">Methyltransferase</keyword>
<proteinExistence type="predicted"/>
<dbReference type="GO" id="GO:0032259">
    <property type="term" value="P:methylation"/>
    <property type="evidence" value="ECO:0007669"/>
    <property type="project" value="UniProtKB-KW"/>
</dbReference>
<dbReference type="EC" id="2.1.1.-" evidence="1"/>
<organism evidence="1 4">
    <name type="scientific">Helicobacter cinaedi CCUG 18818 = ATCC BAA-847</name>
    <dbReference type="NCBI Taxonomy" id="537971"/>
    <lineage>
        <taxon>Bacteria</taxon>
        <taxon>Pseudomonadati</taxon>
        <taxon>Campylobacterota</taxon>
        <taxon>Epsilonproteobacteria</taxon>
        <taxon>Campylobacterales</taxon>
        <taxon>Helicobacteraceae</taxon>
        <taxon>Helicobacter</taxon>
    </lineage>
</organism>
<protein>
    <submittedName>
        <fullName evidence="1">Methyltransferase</fullName>
        <ecNumber evidence="1">2.1.1.-</ecNumber>
    </submittedName>
</protein>
<dbReference type="Gene3D" id="3.90.550.10">
    <property type="entry name" value="Spore Coat Polysaccharide Biosynthesis Protein SpsA, Chain A"/>
    <property type="match status" value="1"/>
</dbReference>
<dbReference type="EMBL" id="DS990392">
    <property type="protein sequence ID" value="EFR46960.1"/>
    <property type="molecule type" value="Genomic_DNA"/>
</dbReference>
<dbReference type="RefSeq" id="WP_002956840.1">
    <property type="nucleotide sequence ID" value="NC_020555.1"/>
</dbReference>
<sequence length="322" mass="38252">MLEYQCQNAILLIVYKRADTLKPILNRLKSVKPSKIYIAANSYKNEQEKHLTTQVRQFLENNINWDCQVNKLYRDTHLSAKLSISSAISWFFQQEKQGIILEDDCLPTLSFFRFCDELLERYADEEKVFMISGWSALDFAKNTSVETLHPKAQLQEDYFFSKYPHIWGWASWARAWQKYQLEFSDFESEFNTLDNFYSVKEKHYWHKLFKIYAQGKVDTWDYPFVYSMWKHNGLSIYPKNNMIANIGFNRDDATNTTGESKFAIMPSYEIAFPLKHPNDIQINTKLDTTSFEVAFAPLPLHTRILRKVKKCLYKLFKPKQRR</sequence>
<dbReference type="KEGG" id="hcb:HCBAA847_1180"/>
<dbReference type="GO" id="GO:0008168">
    <property type="term" value="F:methyltransferase activity"/>
    <property type="evidence" value="ECO:0007669"/>
    <property type="project" value="UniProtKB-KW"/>
</dbReference>
<gene>
    <name evidence="1" type="primary">fkbM</name>
    <name evidence="1" type="ORF">HCBAA847_1180</name>
    <name evidence="2" type="ORF">HCCG_01508</name>
</gene>
<accession>A0AAI8MJ29</accession>
<name>A0AAI8MJ29_9HELI</name>
<keyword evidence="3" id="KW-1185">Reference proteome</keyword>
<reference evidence="1 4" key="2">
    <citation type="journal article" date="2012" name="J. Bacteriol.">
        <title>Complete Genome Sequence of Helicobacter cinaedi Type Strain ATCC BAA-847.</title>
        <authorList>
            <person name="Miyoshi-Akiyama T."/>
            <person name="Takeshita N."/>
            <person name="Ohmagari N."/>
            <person name="Kirikae T."/>
        </authorList>
    </citation>
    <scope>NUCLEOTIDE SEQUENCE [LARGE SCALE GENOMIC DNA]</scope>
    <source>
        <strain evidence="1 4">ATCC BAA-847</strain>
    </source>
</reference>
<reference evidence="3" key="4">
    <citation type="journal article" date="2014" name="Genome Announc.">
        <title>Draft genome sequences of six enterohepatic helicobacter species isolated from humans and one from rhesus macaques.</title>
        <authorList>
            <person name="Shen Z."/>
            <person name="Sheh A."/>
            <person name="Young S.K."/>
            <person name="Abouelliel A."/>
            <person name="Ward D.V."/>
            <person name="Earl A.M."/>
            <person name="Fox J.G."/>
        </authorList>
    </citation>
    <scope>NUCLEOTIDE SEQUENCE [LARGE SCALE GENOMIC DNA]</scope>
    <source>
        <strain evidence="3">CCUG 18818</strain>
    </source>
</reference>
<evidence type="ECO:0000313" key="2">
    <source>
        <dbReference type="EMBL" id="EFR46960.1"/>
    </source>
</evidence>
<dbReference type="Proteomes" id="UP000005755">
    <property type="component" value="Unassembled WGS sequence"/>
</dbReference>
<dbReference type="Proteomes" id="UP000006036">
    <property type="component" value="Chromosome 1"/>
</dbReference>
<reference evidence="1" key="3">
    <citation type="submission" date="2012-07" db="EMBL/GenBank/DDBJ databases">
        <authorList>
            <person name="Akiyama T."/>
            <person name="Takeshita N."/>
            <person name="Ohmagari N."/>
            <person name="Kirikae T."/>
        </authorList>
    </citation>
    <scope>NUCLEOTIDE SEQUENCE</scope>
    <source>
        <strain evidence="1">ATCC BAA-847</strain>
    </source>
</reference>
<dbReference type="InterPro" id="IPR029044">
    <property type="entry name" value="Nucleotide-diphossugar_trans"/>
</dbReference>
<keyword evidence="1" id="KW-0808">Transferase</keyword>
<evidence type="ECO:0000313" key="4">
    <source>
        <dbReference type="Proteomes" id="UP000006036"/>
    </source>
</evidence>
<evidence type="ECO:0000313" key="1">
    <source>
        <dbReference type="EMBL" id="BAM32417.1"/>
    </source>
</evidence>
<evidence type="ECO:0000313" key="3">
    <source>
        <dbReference type="Proteomes" id="UP000005755"/>
    </source>
</evidence>
<dbReference type="AlphaFoldDB" id="A0AAI8MJ29"/>